<gene>
    <name evidence="8 10" type="primary">cmk</name>
    <name evidence="10" type="ORF">ACFQ38_15305</name>
</gene>
<feature type="binding site" evidence="8">
    <location>
        <begin position="11"/>
        <end position="19"/>
    </location>
    <ligand>
        <name>ATP</name>
        <dbReference type="ChEBI" id="CHEBI:30616"/>
    </ligand>
</feature>
<evidence type="ECO:0000256" key="3">
    <source>
        <dbReference type="ARBA" id="ARBA00022741"/>
    </source>
</evidence>
<reference evidence="11" key="1">
    <citation type="journal article" date="2019" name="Int. J. Syst. Evol. Microbiol.">
        <title>The Global Catalogue of Microorganisms (GCM) 10K type strain sequencing project: providing services to taxonomists for standard genome sequencing and annotation.</title>
        <authorList>
            <consortium name="The Broad Institute Genomics Platform"/>
            <consortium name="The Broad Institute Genome Sequencing Center for Infectious Disease"/>
            <person name="Wu L."/>
            <person name="Ma J."/>
        </authorList>
    </citation>
    <scope>NUCLEOTIDE SEQUENCE [LARGE SCALE GENOMIC DNA]</scope>
    <source>
        <strain evidence="11">CCUG 53915</strain>
    </source>
</reference>
<evidence type="ECO:0000256" key="8">
    <source>
        <dbReference type="HAMAP-Rule" id="MF_00238"/>
    </source>
</evidence>
<keyword evidence="11" id="KW-1185">Reference proteome</keyword>
<evidence type="ECO:0000256" key="5">
    <source>
        <dbReference type="ARBA" id="ARBA00022840"/>
    </source>
</evidence>
<proteinExistence type="inferred from homology"/>
<evidence type="ECO:0000256" key="1">
    <source>
        <dbReference type="ARBA" id="ARBA00009427"/>
    </source>
</evidence>
<evidence type="ECO:0000256" key="4">
    <source>
        <dbReference type="ARBA" id="ARBA00022777"/>
    </source>
</evidence>
<name>A0ABW3U499_9BACL</name>
<keyword evidence="3 8" id="KW-0547">Nucleotide-binding</keyword>
<dbReference type="Proteomes" id="UP001597231">
    <property type="component" value="Unassembled WGS sequence"/>
</dbReference>
<dbReference type="NCBIfam" id="TIGR00017">
    <property type="entry name" value="cmk"/>
    <property type="match status" value="1"/>
</dbReference>
<keyword evidence="5 8" id="KW-0067">ATP-binding</keyword>
<dbReference type="HAMAP" id="MF_00238">
    <property type="entry name" value="Cytidyl_kinase_type1"/>
    <property type="match status" value="1"/>
</dbReference>
<evidence type="ECO:0000259" key="9">
    <source>
        <dbReference type="Pfam" id="PF02224"/>
    </source>
</evidence>
<feature type="domain" description="Cytidylate kinase" evidence="9">
    <location>
        <begin position="7"/>
        <end position="220"/>
    </location>
</feature>
<dbReference type="RefSeq" id="WP_381481979.1">
    <property type="nucleotide sequence ID" value="NZ_JBHTLT010000123.1"/>
</dbReference>
<comment type="catalytic activity">
    <reaction evidence="7 8">
        <text>CMP + ATP = CDP + ADP</text>
        <dbReference type="Rhea" id="RHEA:11600"/>
        <dbReference type="ChEBI" id="CHEBI:30616"/>
        <dbReference type="ChEBI" id="CHEBI:58069"/>
        <dbReference type="ChEBI" id="CHEBI:60377"/>
        <dbReference type="ChEBI" id="CHEBI:456216"/>
        <dbReference type="EC" id="2.7.4.25"/>
    </reaction>
</comment>
<comment type="similarity">
    <text evidence="1 8">Belongs to the cytidylate kinase family. Type 1 subfamily.</text>
</comment>
<dbReference type="InterPro" id="IPR003136">
    <property type="entry name" value="Cytidylate_kin"/>
</dbReference>
<accession>A0ABW3U499</accession>
<evidence type="ECO:0000313" key="10">
    <source>
        <dbReference type="EMBL" id="MFD1206463.1"/>
    </source>
</evidence>
<dbReference type="InterPro" id="IPR011994">
    <property type="entry name" value="Cytidylate_kinase_dom"/>
</dbReference>
<evidence type="ECO:0000256" key="7">
    <source>
        <dbReference type="ARBA" id="ARBA00048478"/>
    </source>
</evidence>
<dbReference type="PANTHER" id="PTHR21299:SF2">
    <property type="entry name" value="CYTIDYLATE KINASE"/>
    <property type="match status" value="1"/>
</dbReference>
<protein>
    <recommendedName>
        <fullName evidence="8">Cytidylate kinase</fullName>
        <shortName evidence="8">CK</shortName>
        <ecNumber evidence="8">2.7.4.25</ecNumber>
    </recommendedName>
    <alternativeName>
        <fullName evidence="8">Cytidine monophosphate kinase</fullName>
        <shortName evidence="8">CMP kinase</shortName>
    </alternativeName>
</protein>
<dbReference type="EMBL" id="JBHTLT010000123">
    <property type="protein sequence ID" value="MFD1206463.1"/>
    <property type="molecule type" value="Genomic_DNA"/>
</dbReference>
<dbReference type="Gene3D" id="3.40.50.300">
    <property type="entry name" value="P-loop containing nucleotide triphosphate hydrolases"/>
    <property type="match status" value="1"/>
</dbReference>
<keyword evidence="8" id="KW-0963">Cytoplasm</keyword>
<dbReference type="SUPFAM" id="SSF52540">
    <property type="entry name" value="P-loop containing nucleoside triphosphate hydrolases"/>
    <property type="match status" value="1"/>
</dbReference>
<comment type="subcellular location">
    <subcellularLocation>
        <location evidence="8">Cytoplasm</location>
    </subcellularLocation>
</comment>
<dbReference type="CDD" id="cd02020">
    <property type="entry name" value="CMPK"/>
    <property type="match status" value="1"/>
</dbReference>
<comment type="catalytic activity">
    <reaction evidence="6 8">
        <text>dCMP + ATP = dCDP + ADP</text>
        <dbReference type="Rhea" id="RHEA:25094"/>
        <dbReference type="ChEBI" id="CHEBI:30616"/>
        <dbReference type="ChEBI" id="CHEBI:57566"/>
        <dbReference type="ChEBI" id="CHEBI:58593"/>
        <dbReference type="ChEBI" id="CHEBI:456216"/>
        <dbReference type="EC" id="2.7.4.25"/>
    </reaction>
</comment>
<dbReference type="EC" id="2.7.4.25" evidence="8"/>
<dbReference type="Pfam" id="PF02224">
    <property type="entry name" value="Cytidylate_kin"/>
    <property type="match status" value="1"/>
</dbReference>
<evidence type="ECO:0000256" key="2">
    <source>
        <dbReference type="ARBA" id="ARBA00022679"/>
    </source>
</evidence>
<keyword evidence="2 8" id="KW-0808">Transferase</keyword>
<dbReference type="PANTHER" id="PTHR21299">
    <property type="entry name" value="CYTIDYLATE KINASE/PANTOATE-BETA-ALANINE LIGASE"/>
    <property type="match status" value="1"/>
</dbReference>
<dbReference type="InterPro" id="IPR027417">
    <property type="entry name" value="P-loop_NTPase"/>
</dbReference>
<evidence type="ECO:0000313" key="11">
    <source>
        <dbReference type="Proteomes" id="UP001597231"/>
    </source>
</evidence>
<dbReference type="GO" id="GO:0016301">
    <property type="term" value="F:kinase activity"/>
    <property type="evidence" value="ECO:0007669"/>
    <property type="project" value="UniProtKB-KW"/>
</dbReference>
<organism evidence="10 11">
    <name type="scientific">Sporosarcina contaminans</name>
    <dbReference type="NCBI Taxonomy" id="633403"/>
    <lineage>
        <taxon>Bacteria</taxon>
        <taxon>Bacillati</taxon>
        <taxon>Bacillota</taxon>
        <taxon>Bacilli</taxon>
        <taxon>Bacillales</taxon>
        <taxon>Caryophanaceae</taxon>
        <taxon>Sporosarcina</taxon>
    </lineage>
</organism>
<sequence length="225" mass="24806">MSKGIIIAIDGPAAAGKSTIAKRIAEKLNFTYIDTGAMYRALTHKALQLGIDMDSDRDLSKLLEETDIQLQPNRDGQAVIIDGKDCTEVIRSQEVTANVSQVAAHTNVRKMMVAKQRDLAAGIGVVMDGRDIGTAVLPNADLKIFMTASVEERADRRYIENQRRGIQTSLAQLIADIKERDRADSEREVSPLKQAEDAILLDTTSLSIEEVADQVIELAEKRMER</sequence>
<evidence type="ECO:0000256" key="6">
    <source>
        <dbReference type="ARBA" id="ARBA00047615"/>
    </source>
</evidence>
<keyword evidence="4 8" id="KW-0418">Kinase</keyword>
<comment type="caution">
    <text evidence="10">The sequence shown here is derived from an EMBL/GenBank/DDBJ whole genome shotgun (WGS) entry which is preliminary data.</text>
</comment>